<organism evidence="2 3">
    <name type="scientific">Phyllostomus discolor</name>
    <name type="common">pale spear-nosed bat</name>
    <dbReference type="NCBI Taxonomy" id="89673"/>
    <lineage>
        <taxon>Eukaryota</taxon>
        <taxon>Metazoa</taxon>
        <taxon>Chordata</taxon>
        <taxon>Craniata</taxon>
        <taxon>Vertebrata</taxon>
        <taxon>Euteleostomi</taxon>
        <taxon>Mammalia</taxon>
        <taxon>Eutheria</taxon>
        <taxon>Laurasiatheria</taxon>
        <taxon>Chiroptera</taxon>
        <taxon>Yangochiroptera</taxon>
        <taxon>Phyllostomidae</taxon>
        <taxon>Phyllostominae</taxon>
        <taxon>Phyllostomus</taxon>
    </lineage>
</organism>
<gene>
    <name evidence="2" type="ORF">HJG60_011367</name>
</gene>
<protein>
    <submittedName>
        <fullName evidence="2">Uncharacterized protein</fullName>
    </submittedName>
</protein>
<dbReference type="Proteomes" id="UP000664940">
    <property type="component" value="Unassembled WGS sequence"/>
</dbReference>
<feature type="region of interest" description="Disordered" evidence="1">
    <location>
        <begin position="74"/>
        <end position="108"/>
    </location>
</feature>
<feature type="region of interest" description="Disordered" evidence="1">
    <location>
        <begin position="138"/>
        <end position="183"/>
    </location>
</feature>
<dbReference type="EMBL" id="JABVXQ010000006">
    <property type="protein sequence ID" value="KAF6104437.1"/>
    <property type="molecule type" value="Genomic_DNA"/>
</dbReference>
<reference evidence="2 3" key="1">
    <citation type="journal article" date="2020" name="Nature">
        <title>Six reference-quality genomes reveal evolution of bat adaptations.</title>
        <authorList>
            <person name="Jebb D."/>
            <person name="Huang Z."/>
            <person name="Pippel M."/>
            <person name="Hughes G.M."/>
            <person name="Lavrichenko K."/>
            <person name="Devanna P."/>
            <person name="Winkler S."/>
            <person name="Jermiin L.S."/>
            <person name="Skirmuntt E.C."/>
            <person name="Katzourakis A."/>
            <person name="Burkitt-Gray L."/>
            <person name="Ray D.A."/>
            <person name="Sullivan K.A.M."/>
            <person name="Roscito J.G."/>
            <person name="Kirilenko B.M."/>
            <person name="Davalos L.M."/>
            <person name="Corthals A.P."/>
            <person name="Power M.L."/>
            <person name="Jones G."/>
            <person name="Ransome R.D."/>
            <person name="Dechmann D.K.N."/>
            <person name="Locatelli A.G."/>
            <person name="Puechmaille S.J."/>
            <person name="Fedrigo O."/>
            <person name="Jarvis E.D."/>
            <person name="Hiller M."/>
            <person name="Vernes S.C."/>
            <person name="Myers E.W."/>
            <person name="Teeling E.C."/>
        </authorList>
    </citation>
    <scope>NUCLEOTIDE SEQUENCE [LARGE SCALE GENOMIC DNA]</scope>
    <source>
        <strain evidence="2">Bat1K_MPI-CBG_1</strain>
    </source>
</reference>
<dbReference type="AlphaFoldDB" id="A0A834E7S9"/>
<evidence type="ECO:0000313" key="3">
    <source>
        <dbReference type="Proteomes" id="UP000664940"/>
    </source>
</evidence>
<name>A0A834E7S9_9CHIR</name>
<proteinExistence type="predicted"/>
<evidence type="ECO:0000256" key="1">
    <source>
        <dbReference type="SAM" id="MobiDB-lite"/>
    </source>
</evidence>
<evidence type="ECO:0000313" key="2">
    <source>
        <dbReference type="EMBL" id="KAF6104437.1"/>
    </source>
</evidence>
<comment type="caution">
    <text evidence="2">The sequence shown here is derived from an EMBL/GenBank/DDBJ whole genome shotgun (WGS) entry which is preliminary data.</text>
</comment>
<accession>A0A834E7S9</accession>
<sequence length="183" mass="19371">MSHQPTVQHRRNMHVDVNESPVIARDQGVVQTSRPVVQGSSCLTSGFVFVQCWDPLLRVRLRHLLGTPLPGLTRRASGDPCLQKSLVAPPGPDTSQAPHGPPSLRWGCPGLGGVGGDFSGCLSDHKSRLIAEFPPTEAQCLPGRLSPGNETSGRPGWRSATQGPLPGCGLQGPDPRSQATQPV</sequence>
<feature type="compositionally biased region" description="Low complexity" evidence="1">
    <location>
        <begin position="162"/>
        <end position="175"/>
    </location>
</feature>